<dbReference type="OrthoDB" id="3509703at2759"/>
<keyword evidence="2" id="KW-1185">Reference proteome</keyword>
<protein>
    <recommendedName>
        <fullName evidence="3">SAP domain-containing protein</fullName>
    </recommendedName>
</protein>
<sequence length="279" mass="31839">MLQSYGSGPKEYKIARWRINDNMDHNTGDSPSRELYGRRSAMDYIEGNAKKDLAALSKDSYAPIIDQERADTKILDEQGPAAFAPHPPSNPQLASNLAVQKESIDYNAEDDSKLRAFLVDGRLPTAGTREELIARLGTTGTKEIKIQHLRLNDKIDHNTGDSHATILYVQRDLWEEAIPEMEQRLEALFEYPYTALTSAQLSKKLDKQNLNNTGSKEAMAKRLWNHEKKNLAKTIKFRKEKLEENYAEMESYIGHPVAHNIEKQGREEKHEDSRISNEM</sequence>
<proteinExistence type="predicted"/>
<dbReference type="AlphaFoldDB" id="A0A8H7TCQ9"/>
<evidence type="ECO:0000313" key="2">
    <source>
        <dbReference type="Proteomes" id="UP000664132"/>
    </source>
</evidence>
<name>A0A8H7TCQ9_9HELO</name>
<reference evidence="1" key="1">
    <citation type="submission" date="2021-02" db="EMBL/GenBank/DDBJ databases">
        <title>Genome sequence Cadophora malorum strain M34.</title>
        <authorList>
            <person name="Stefanovic E."/>
            <person name="Vu D."/>
            <person name="Scully C."/>
            <person name="Dijksterhuis J."/>
            <person name="Roader J."/>
            <person name="Houbraken J."/>
        </authorList>
    </citation>
    <scope>NUCLEOTIDE SEQUENCE</scope>
    <source>
        <strain evidence="1">M34</strain>
    </source>
</reference>
<evidence type="ECO:0008006" key="3">
    <source>
        <dbReference type="Google" id="ProtNLM"/>
    </source>
</evidence>
<gene>
    <name evidence="1" type="ORF">IFR04_010122</name>
</gene>
<dbReference type="EMBL" id="JAFJYH010000176">
    <property type="protein sequence ID" value="KAG4416720.1"/>
    <property type="molecule type" value="Genomic_DNA"/>
</dbReference>
<comment type="caution">
    <text evidence="1">The sequence shown here is derived from an EMBL/GenBank/DDBJ whole genome shotgun (WGS) entry which is preliminary data.</text>
</comment>
<evidence type="ECO:0000313" key="1">
    <source>
        <dbReference type="EMBL" id="KAG4416720.1"/>
    </source>
</evidence>
<organism evidence="1 2">
    <name type="scientific">Cadophora malorum</name>
    <dbReference type="NCBI Taxonomy" id="108018"/>
    <lineage>
        <taxon>Eukaryota</taxon>
        <taxon>Fungi</taxon>
        <taxon>Dikarya</taxon>
        <taxon>Ascomycota</taxon>
        <taxon>Pezizomycotina</taxon>
        <taxon>Leotiomycetes</taxon>
        <taxon>Helotiales</taxon>
        <taxon>Ploettnerulaceae</taxon>
        <taxon>Cadophora</taxon>
    </lineage>
</organism>
<dbReference type="Proteomes" id="UP000664132">
    <property type="component" value="Unassembled WGS sequence"/>
</dbReference>
<accession>A0A8H7TCQ9</accession>